<organism evidence="13 14">
    <name type="scientific">Candidatus Auribacter fodinae</name>
    <dbReference type="NCBI Taxonomy" id="2093366"/>
    <lineage>
        <taxon>Bacteria</taxon>
        <taxon>Pseudomonadati</taxon>
        <taxon>Candidatus Auribacterota</taxon>
        <taxon>Candidatus Auribacteria</taxon>
        <taxon>Candidatus Auribacterales</taxon>
        <taxon>Candidatus Auribacteraceae</taxon>
        <taxon>Candidatus Auribacter</taxon>
    </lineage>
</organism>
<dbReference type="Pfam" id="PF00580">
    <property type="entry name" value="UvrD-helicase"/>
    <property type="match status" value="1"/>
</dbReference>
<keyword evidence="9" id="KW-0234">DNA repair</keyword>
<gene>
    <name evidence="13" type="ORF">C4541_04060</name>
</gene>
<dbReference type="PROSITE" id="PS51217">
    <property type="entry name" value="UVRD_HELICASE_CTER"/>
    <property type="match status" value="1"/>
</dbReference>
<evidence type="ECO:0000256" key="8">
    <source>
        <dbReference type="ARBA" id="ARBA00023125"/>
    </source>
</evidence>
<comment type="caution">
    <text evidence="13">The sequence shown here is derived from an EMBL/GenBank/DDBJ whole genome shotgun (WGS) entry which is preliminary data.</text>
</comment>
<evidence type="ECO:0000256" key="2">
    <source>
        <dbReference type="ARBA" id="ARBA00022741"/>
    </source>
</evidence>
<evidence type="ECO:0000256" key="5">
    <source>
        <dbReference type="ARBA" id="ARBA00022806"/>
    </source>
</evidence>
<feature type="domain" description="UvrD-like helicase ATP-binding" evidence="11">
    <location>
        <begin position="1"/>
        <end position="287"/>
    </location>
</feature>
<keyword evidence="7 10" id="KW-0067">ATP-binding</keyword>
<dbReference type="Gene3D" id="3.90.320.10">
    <property type="match status" value="1"/>
</dbReference>
<protein>
    <submittedName>
        <fullName evidence="13">ATP-dependent helicase</fullName>
    </submittedName>
</protein>
<dbReference type="InterPro" id="IPR014017">
    <property type="entry name" value="DNA_helicase_UvrD-like_C"/>
</dbReference>
<evidence type="ECO:0000256" key="9">
    <source>
        <dbReference type="ARBA" id="ARBA00023204"/>
    </source>
</evidence>
<keyword evidence="6" id="KW-0269">Exonuclease</keyword>
<dbReference type="GO" id="GO:0006281">
    <property type="term" value="P:DNA repair"/>
    <property type="evidence" value="ECO:0007669"/>
    <property type="project" value="UniProtKB-KW"/>
</dbReference>
<dbReference type="GO" id="GO:0140097">
    <property type="term" value="F:catalytic activity, acting on DNA"/>
    <property type="evidence" value="ECO:0007669"/>
    <property type="project" value="UniProtKB-ARBA"/>
</dbReference>
<dbReference type="SUPFAM" id="SSF52540">
    <property type="entry name" value="P-loop containing nucleoside triphosphate hydrolases"/>
    <property type="match status" value="1"/>
</dbReference>
<keyword evidence="4 10" id="KW-0378">Hydrolase</keyword>
<evidence type="ECO:0000259" key="12">
    <source>
        <dbReference type="PROSITE" id="PS51217"/>
    </source>
</evidence>
<accession>A0A3A4R2S2</accession>
<keyword evidence="3" id="KW-0227">DNA damage</keyword>
<dbReference type="AlphaFoldDB" id="A0A3A4R2S2"/>
<evidence type="ECO:0000256" key="1">
    <source>
        <dbReference type="ARBA" id="ARBA00022722"/>
    </source>
</evidence>
<dbReference type="GO" id="GO:0004527">
    <property type="term" value="F:exonuclease activity"/>
    <property type="evidence" value="ECO:0007669"/>
    <property type="project" value="UniProtKB-KW"/>
</dbReference>
<dbReference type="GO" id="GO:0004386">
    <property type="term" value="F:helicase activity"/>
    <property type="evidence" value="ECO:0007669"/>
    <property type="project" value="UniProtKB-UniRule"/>
</dbReference>
<evidence type="ECO:0000313" key="14">
    <source>
        <dbReference type="Proteomes" id="UP000266426"/>
    </source>
</evidence>
<dbReference type="Proteomes" id="UP000266426">
    <property type="component" value="Unassembled WGS sequence"/>
</dbReference>
<proteinExistence type="predicted"/>
<dbReference type="InterPro" id="IPR013986">
    <property type="entry name" value="DExx_box_DNA_helicase_dom_sf"/>
</dbReference>
<dbReference type="PROSITE" id="PS51198">
    <property type="entry name" value="UVRD_HELICASE_ATP_BIND"/>
    <property type="match status" value="1"/>
</dbReference>
<dbReference type="Gene3D" id="1.10.10.160">
    <property type="match status" value="1"/>
</dbReference>
<name>A0A3A4R2S2_9BACT</name>
<evidence type="ECO:0000256" key="6">
    <source>
        <dbReference type="ARBA" id="ARBA00022839"/>
    </source>
</evidence>
<evidence type="ECO:0000256" key="7">
    <source>
        <dbReference type="ARBA" id="ARBA00022840"/>
    </source>
</evidence>
<dbReference type="Gene3D" id="3.40.50.300">
    <property type="entry name" value="P-loop containing nucleotide triphosphate hydrolases"/>
    <property type="match status" value="2"/>
</dbReference>
<feature type="domain" description="UvrD-like helicase C-terminal" evidence="12">
    <location>
        <begin position="287"/>
        <end position="566"/>
    </location>
</feature>
<keyword evidence="5 10" id="KW-0347">Helicase</keyword>
<dbReference type="Gene3D" id="1.10.486.10">
    <property type="entry name" value="PCRA, domain 4"/>
    <property type="match status" value="1"/>
</dbReference>
<dbReference type="InterPro" id="IPR014016">
    <property type="entry name" value="UvrD-like_ATP-bd"/>
</dbReference>
<dbReference type="EMBL" id="QZJZ01000030">
    <property type="protein sequence ID" value="RJP60404.1"/>
    <property type="molecule type" value="Genomic_DNA"/>
</dbReference>
<sequence>MTSNLIESIVESASSWLISGSQLSGKTGVLLGSIARLVASEKTQPENILFLPCTAGQTSAVRQRLSALTPFQYGYGPLHISRCGDFARRIVLKNGIYHNEITHPLRVDLFQSSKKYLVKHILTQCALPDSIGSAHSQSRLVEAVVDGITFLENTGNIPPKFKQGSEMDWFREVFDRYRQLCTERGFLYRERALDIATNLLMSKEKLLFPPIRFIFVDDYENLTPQEYAFIQALSKYKEGTACILAGNPANRMLAYRGSVVVRHAKLISDMQIPEKQVVQLPETRRKFALQESLRCLMNKAGLEDDEPGLSLVPDEDQSVHAVFLERRYDEPVFIASRIQSLLRDGYSPPEIAVFLPNLSKDAHLYYTVLTRAGIPCQVQSGTALHLTAVYQLVECVTALIFDPDNDNRARQFVRSTVFGVKHDEIGRMEMMAGRAHLSLFYGYVRYADHISDRVVRKRVMDVLLLMRTMQNNHGNVAFHVFIERLFSCCDLFRAEIMSNLIEANAAQILLSSSQFFSGFKTALDGIEPLLDEYETFKQWIIQHSVQGISVSDPPAVRILSANSGESFCFRAVFVCNVNNAAFPENESVCIPLILRNASIRADQFVVSSNSIYTNIIARCTDQLFLLYNREGGEMAPFFQCLSRKPFARVCENGSVFCVYDRPEYLTDEKSRVLYIRKSLLKMNEPEKDHIVKEIPIPFDNFSIKKLAFFQRVSVPVDYVFSATRFDDYLRCPCLFYYRHLLGIDTFEETARALFGKLMHSVLEILHGTYPHIAVLPEDQREDLLLFCQGIIKRILPAHSGINDFTRMIIMSQAVHCIERYLDAMTEELPLNIVAVEKIVNFRLDDIPFTAKIDRIDTHASGGVRIIDYKTSLTDEHTEIKLKNMVMPTGKETRVQLPVYFFAVRELMQNAPSELGIFYLQAKSKEGDHIFHKVLLQIVSDSNRKSLSRDELESIKQFILSEIHTMQSGFFVMPPPAQNCRDCDYDSICSLRRGCNAGT</sequence>
<evidence type="ECO:0000256" key="3">
    <source>
        <dbReference type="ARBA" id="ARBA00022763"/>
    </source>
</evidence>
<dbReference type="GO" id="GO:0003677">
    <property type="term" value="F:DNA binding"/>
    <property type="evidence" value="ECO:0007669"/>
    <property type="project" value="UniProtKB-KW"/>
</dbReference>
<feature type="binding site" evidence="10">
    <location>
        <begin position="20"/>
        <end position="27"/>
    </location>
    <ligand>
        <name>ATP</name>
        <dbReference type="ChEBI" id="CHEBI:30616"/>
    </ligand>
</feature>
<keyword evidence="2 10" id="KW-0547">Nucleotide-binding</keyword>
<evidence type="ECO:0000256" key="4">
    <source>
        <dbReference type="ARBA" id="ARBA00022801"/>
    </source>
</evidence>
<evidence type="ECO:0000313" key="13">
    <source>
        <dbReference type="EMBL" id="RJP60404.1"/>
    </source>
</evidence>
<dbReference type="InterPro" id="IPR027417">
    <property type="entry name" value="P-loop_NTPase"/>
</dbReference>
<dbReference type="GO" id="GO:0005524">
    <property type="term" value="F:ATP binding"/>
    <property type="evidence" value="ECO:0007669"/>
    <property type="project" value="UniProtKB-UniRule"/>
</dbReference>
<evidence type="ECO:0000256" key="10">
    <source>
        <dbReference type="PROSITE-ProRule" id="PRU00560"/>
    </source>
</evidence>
<evidence type="ECO:0000259" key="11">
    <source>
        <dbReference type="PROSITE" id="PS51198"/>
    </source>
</evidence>
<dbReference type="InterPro" id="IPR011604">
    <property type="entry name" value="PDDEXK-like_dom_sf"/>
</dbReference>
<keyword evidence="1" id="KW-0540">Nuclease</keyword>
<dbReference type="InterPro" id="IPR038726">
    <property type="entry name" value="PDDEXK_AddAB-type"/>
</dbReference>
<reference evidence="13 14" key="1">
    <citation type="journal article" date="2017" name="ISME J.">
        <title>Energy and carbon metabolisms in a deep terrestrial subsurface fluid microbial community.</title>
        <authorList>
            <person name="Momper L."/>
            <person name="Jungbluth S.P."/>
            <person name="Lee M.D."/>
            <person name="Amend J.P."/>
        </authorList>
    </citation>
    <scope>NUCLEOTIDE SEQUENCE [LARGE SCALE GENOMIC DNA]</scope>
    <source>
        <strain evidence="13">SURF_26</strain>
    </source>
</reference>
<keyword evidence="8" id="KW-0238">DNA-binding</keyword>
<dbReference type="Pfam" id="PF12705">
    <property type="entry name" value="PDDEXK_1"/>
    <property type="match status" value="1"/>
</dbReference>